<dbReference type="Proteomes" id="UP000007721">
    <property type="component" value="Chromosome"/>
</dbReference>
<evidence type="ECO:0000313" key="3">
    <source>
        <dbReference type="EMBL" id="AID57999.1"/>
    </source>
</evidence>
<reference evidence="3 4" key="1">
    <citation type="submission" date="2009-01" db="EMBL/GenBank/DDBJ databases">
        <title>Complete sequence of Geobacter sp. FRC-32.</title>
        <authorList>
            <consortium name="US DOE Joint Genome Institute"/>
            <person name="Lucas S."/>
            <person name="Copeland A."/>
            <person name="Lapidus A."/>
            <person name="Glavina del Rio T."/>
            <person name="Dalin E."/>
            <person name="Tice H."/>
            <person name="Bruce D."/>
            <person name="Goodwin L."/>
            <person name="Pitluck S."/>
            <person name="Saunders E."/>
            <person name="Brettin T."/>
            <person name="Detter J.C."/>
            <person name="Han C."/>
            <person name="Larimer F."/>
            <person name="Land M."/>
            <person name="Hauser L."/>
            <person name="Kyrpides N."/>
            <person name="Ovchinnikova G."/>
            <person name="Kostka J."/>
            <person name="Richardson P."/>
        </authorList>
    </citation>
    <scope>NUCLEOTIDE SEQUENCE [LARGE SCALE GENOMIC DNA]</scope>
    <source>
        <strain evidence="4">DSM 22248 / JCM 15807 / FRC-32</strain>
    </source>
</reference>
<feature type="chain" id="PRO_5001650266" description="Lipoprotein" evidence="2">
    <location>
        <begin position="22"/>
        <end position="53"/>
    </location>
</feature>
<evidence type="ECO:0000256" key="2">
    <source>
        <dbReference type="SAM" id="SignalP"/>
    </source>
</evidence>
<dbReference type="HOGENOM" id="CLU_3061947_0_0_7"/>
<proteinExistence type="predicted"/>
<dbReference type="STRING" id="316067.Geob_3887"/>
<dbReference type="AlphaFoldDB" id="A0A068F256"/>
<evidence type="ECO:0000256" key="1">
    <source>
        <dbReference type="SAM" id="MobiDB-lite"/>
    </source>
</evidence>
<gene>
    <name evidence="3" type="ordered locus">Geob_3887</name>
</gene>
<evidence type="ECO:0008006" key="5">
    <source>
        <dbReference type="Google" id="ProtNLM"/>
    </source>
</evidence>
<feature type="signal peptide" evidence="2">
    <location>
        <begin position="1"/>
        <end position="21"/>
    </location>
</feature>
<sequence>MKKKLSFVLLLAGLWMLQACAVFDGTTGSSDRSYYGNGNYGNGSYGRGGHSGH</sequence>
<accession>A0A068F256</accession>
<keyword evidence="4" id="KW-1185">Reference proteome</keyword>
<dbReference type="KEGG" id="geo:Geob_3887"/>
<feature type="compositionally biased region" description="Gly residues" evidence="1">
    <location>
        <begin position="38"/>
        <end position="53"/>
    </location>
</feature>
<name>A0A068F256_GEODF</name>
<feature type="region of interest" description="Disordered" evidence="1">
    <location>
        <begin position="28"/>
        <end position="53"/>
    </location>
</feature>
<protein>
    <recommendedName>
        <fullName evidence="5">Lipoprotein</fullName>
    </recommendedName>
</protein>
<keyword evidence="2" id="KW-0732">Signal</keyword>
<dbReference type="EMBL" id="CP001390">
    <property type="protein sequence ID" value="AID57999.1"/>
    <property type="molecule type" value="Genomic_DNA"/>
</dbReference>
<feature type="compositionally biased region" description="Low complexity" evidence="1">
    <location>
        <begin position="28"/>
        <end position="37"/>
    </location>
</feature>
<evidence type="ECO:0000313" key="4">
    <source>
        <dbReference type="Proteomes" id="UP000007721"/>
    </source>
</evidence>
<dbReference type="PROSITE" id="PS51257">
    <property type="entry name" value="PROKAR_LIPOPROTEIN"/>
    <property type="match status" value="1"/>
</dbReference>
<organism evidence="3 4">
    <name type="scientific">Geotalea daltonii (strain DSM 22248 / JCM 15807 / FRC-32)</name>
    <name type="common">Geobacter daltonii</name>
    <dbReference type="NCBI Taxonomy" id="316067"/>
    <lineage>
        <taxon>Bacteria</taxon>
        <taxon>Pseudomonadati</taxon>
        <taxon>Thermodesulfobacteriota</taxon>
        <taxon>Desulfuromonadia</taxon>
        <taxon>Geobacterales</taxon>
        <taxon>Geobacteraceae</taxon>
        <taxon>Geotalea</taxon>
    </lineage>
</organism>